<comment type="function">
    <text evidence="8">Catalyzes the prenylation of para-hydroxybenzoate (PHB) with an all-trans polyprenyl group. Mediates the second step in the final reaction sequence of coenzyme Q (CoQ) biosynthesis, which is the condensation of the polyisoprenoid side chain with PHB, generating the first membrane-bound Q intermediate.</text>
</comment>
<evidence type="ECO:0000256" key="1">
    <source>
        <dbReference type="ARBA" id="ARBA00001946"/>
    </source>
</evidence>
<proteinExistence type="inferred from homology"/>
<keyword evidence="8" id="KW-0831">Ubiquinone biosynthesis</keyword>
<comment type="pathway">
    <text evidence="8">Cofactor biosynthesis; ubiquinone biosynthesis.</text>
</comment>
<feature type="transmembrane region" description="Helical" evidence="8">
    <location>
        <begin position="159"/>
        <end position="179"/>
    </location>
</feature>
<dbReference type="InterPro" id="IPR039653">
    <property type="entry name" value="Prenyltransferase"/>
</dbReference>
<sequence>MQLEPIPEYFNRLSPKLIPYLRLARVDRPAGSYLLFLPGSWAIGMAGYSLLHIEPTINIVLSMVKMMTLFGVGAFVMRGAGCTINDMWDKDLDKKVDRTRSRPLAAGQLTYFQAWCFLGFQLSVGLAILTQLNWYSILLGAASLSLVIIYPLMKRVTYWPQAILGLTFNWGALLGWSAITGSLNPYVAVPLYLSGWCWTMVYDTIYAVQDKNDDIHAGVKSTALLFDKNIKPILAGFSVASTGLLALAGYMNGHGAIFYAVSVLGAAAHYIWMVGGFQVESRGDAAKRFRGAKWFGWVVLAGVLLDFFGVAFYDLIS</sequence>
<dbReference type="UniPathway" id="UPA00232"/>
<dbReference type="Pfam" id="PF01040">
    <property type="entry name" value="UbiA"/>
    <property type="match status" value="1"/>
</dbReference>
<dbReference type="AlphaFoldDB" id="A0A1Y2C5I5"/>
<evidence type="ECO:0000256" key="2">
    <source>
        <dbReference type="ARBA" id="ARBA00004141"/>
    </source>
</evidence>
<keyword evidence="10" id="KW-1185">Reference proteome</keyword>
<dbReference type="OrthoDB" id="18170at2759"/>
<feature type="transmembrane region" description="Helical" evidence="8">
    <location>
        <begin position="30"/>
        <end position="51"/>
    </location>
</feature>
<dbReference type="PROSITE" id="PS00943">
    <property type="entry name" value="UBIA"/>
    <property type="match status" value="1"/>
</dbReference>
<feature type="transmembrane region" description="Helical" evidence="8">
    <location>
        <begin position="134"/>
        <end position="152"/>
    </location>
</feature>
<accession>A0A1Y2C5I5</accession>
<dbReference type="CDD" id="cd13959">
    <property type="entry name" value="PT_UbiA_COQ2"/>
    <property type="match status" value="1"/>
</dbReference>
<dbReference type="STRING" id="329046.A0A1Y2C5I5"/>
<feature type="transmembrane region" description="Helical" evidence="8">
    <location>
        <begin position="294"/>
        <end position="316"/>
    </location>
</feature>
<feature type="transmembrane region" description="Helical" evidence="8">
    <location>
        <begin position="256"/>
        <end position="273"/>
    </location>
</feature>
<comment type="caution">
    <text evidence="9">The sequence shown here is derived from an EMBL/GenBank/DDBJ whole genome shotgun (WGS) entry which is preliminary data.</text>
</comment>
<dbReference type="PANTHER" id="PTHR11048:SF28">
    <property type="entry name" value="4-HYDROXYBENZOATE POLYPRENYLTRANSFERASE, MITOCHONDRIAL"/>
    <property type="match status" value="1"/>
</dbReference>
<keyword evidence="8" id="KW-0999">Mitochondrion inner membrane</keyword>
<dbReference type="GO" id="GO:0008412">
    <property type="term" value="F:4-hydroxybenzoate polyprenyltransferase activity"/>
    <property type="evidence" value="ECO:0007669"/>
    <property type="project" value="UniProtKB-EC"/>
</dbReference>
<evidence type="ECO:0000256" key="5">
    <source>
        <dbReference type="ARBA" id="ARBA00022692"/>
    </source>
</evidence>
<organism evidence="9 10">
    <name type="scientific">Rhizoclosmatium globosum</name>
    <dbReference type="NCBI Taxonomy" id="329046"/>
    <lineage>
        <taxon>Eukaryota</taxon>
        <taxon>Fungi</taxon>
        <taxon>Fungi incertae sedis</taxon>
        <taxon>Chytridiomycota</taxon>
        <taxon>Chytridiomycota incertae sedis</taxon>
        <taxon>Chytridiomycetes</taxon>
        <taxon>Chytridiales</taxon>
        <taxon>Chytriomycetaceae</taxon>
        <taxon>Rhizoclosmatium</taxon>
    </lineage>
</organism>
<evidence type="ECO:0000256" key="6">
    <source>
        <dbReference type="ARBA" id="ARBA00022989"/>
    </source>
</evidence>
<comment type="cofactor">
    <cofactor evidence="1 8">
        <name>Mg(2+)</name>
        <dbReference type="ChEBI" id="CHEBI:18420"/>
    </cofactor>
</comment>
<feature type="transmembrane region" description="Helical" evidence="8">
    <location>
        <begin position="57"/>
        <end position="77"/>
    </location>
</feature>
<name>A0A1Y2C5I5_9FUNG</name>
<evidence type="ECO:0000313" key="10">
    <source>
        <dbReference type="Proteomes" id="UP000193642"/>
    </source>
</evidence>
<feature type="transmembrane region" description="Helical" evidence="8">
    <location>
        <begin position="191"/>
        <end position="208"/>
    </location>
</feature>
<keyword evidence="6 8" id="KW-1133">Transmembrane helix</keyword>
<feature type="transmembrane region" description="Helical" evidence="8">
    <location>
        <begin position="109"/>
        <end position="128"/>
    </location>
</feature>
<evidence type="ECO:0000256" key="8">
    <source>
        <dbReference type="HAMAP-Rule" id="MF_03189"/>
    </source>
</evidence>
<comment type="catalytic activity">
    <reaction evidence="8">
        <text>an all-trans-polyprenyl diphosphate + 4-hydroxybenzoate = a 4-hydroxy-3-(all-trans-polyprenyl)benzoate + diphosphate</text>
        <dbReference type="Rhea" id="RHEA:44504"/>
        <dbReference type="Rhea" id="RHEA-COMP:9514"/>
        <dbReference type="Rhea" id="RHEA-COMP:9564"/>
        <dbReference type="ChEBI" id="CHEBI:17879"/>
        <dbReference type="ChEBI" id="CHEBI:33019"/>
        <dbReference type="ChEBI" id="CHEBI:58914"/>
        <dbReference type="ChEBI" id="CHEBI:78396"/>
        <dbReference type="EC" id="2.5.1.39"/>
    </reaction>
</comment>
<evidence type="ECO:0000313" key="9">
    <source>
        <dbReference type="EMBL" id="ORY42293.1"/>
    </source>
</evidence>
<dbReference type="EC" id="2.5.1.39" evidence="8"/>
<dbReference type="GO" id="GO:0005743">
    <property type="term" value="C:mitochondrial inner membrane"/>
    <property type="evidence" value="ECO:0007669"/>
    <property type="project" value="UniProtKB-SubCell"/>
</dbReference>
<dbReference type="GO" id="GO:0006744">
    <property type="term" value="P:ubiquinone biosynthetic process"/>
    <property type="evidence" value="ECO:0007669"/>
    <property type="project" value="UniProtKB-UniRule"/>
</dbReference>
<evidence type="ECO:0000256" key="4">
    <source>
        <dbReference type="ARBA" id="ARBA00022679"/>
    </source>
</evidence>
<comment type="subcellular location">
    <subcellularLocation>
        <location evidence="2">Membrane</location>
        <topology evidence="2">Multi-pass membrane protein</topology>
    </subcellularLocation>
    <subcellularLocation>
        <location evidence="8">Mitochondrion inner membrane</location>
        <topology evidence="8">Multi-pass membrane protein</topology>
        <orientation evidence="8">Matrix side</orientation>
    </subcellularLocation>
</comment>
<keyword evidence="4 8" id="KW-0808">Transferase</keyword>
<evidence type="ECO:0000256" key="3">
    <source>
        <dbReference type="ARBA" id="ARBA00005985"/>
    </source>
</evidence>
<keyword evidence="8" id="KW-0414">Isoprene biosynthesis</keyword>
<dbReference type="InterPro" id="IPR030470">
    <property type="entry name" value="UbiA_prenylTrfase_CS"/>
</dbReference>
<dbReference type="InterPro" id="IPR000537">
    <property type="entry name" value="UbiA_prenyltransferase"/>
</dbReference>
<feature type="transmembrane region" description="Helical" evidence="8">
    <location>
        <begin position="229"/>
        <end position="250"/>
    </location>
</feature>
<dbReference type="InterPro" id="IPR044878">
    <property type="entry name" value="UbiA_sf"/>
</dbReference>
<dbReference type="GO" id="GO:0008299">
    <property type="term" value="P:isoprenoid biosynthetic process"/>
    <property type="evidence" value="ECO:0007669"/>
    <property type="project" value="UniProtKB-UniRule"/>
</dbReference>
<dbReference type="NCBIfam" id="TIGR01474">
    <property type="entry name" value="ubiA_proteo"/>
    <property type="match status" value="1"/>
</dbReference>
<dbReference type="EMBL" id="MCGO01000029">
    <property type="protein sequence ID" value="ORY42293.1"/>
    <property type="molecule type" value="Genomic_DNA"/>
</dbReference>
<protein>
    <recommendedName>
        <fullName evidence="8">4-hydroxybenzoate polyprenyltransferase, mitochondrial</fullName>
        <shortName evidence="8">4-HB polyprenyltransferase</shortName>
        <ecNumber evidence="8">2.5.1.39</ecNumber>
    </recommendedName>
    <alternativeName>
        <fullName evidence="8">Para-hydroxybenzoate--polyprenyltransferase</fullName>
        <shortName evidence="8">PHB:PPT</shortName>
        <shortName evidence="8">PHB:polyprenyltransferase</shortName>
    </alternativeName>
</protein>
<comment type="similarity">
    <text evidence="3 8">Belongs to the UbiA prenyltransferase family.</text>
</comment>
<gene>
    <name evidence="9" type="ORF">BCR33DRAFT_660865</name>
</gene>
<dbReference type="Gene3D" id="1.10.357.140">
    <property type="entry name" value="UbiA prenyltransferase"/>
    <property type="match status" value="1"/>
</dbReference>
<dbReference type="InterPro" id="IPR006370">
    <property type="entry name" value="HB_polyprenyltransferase-like"/>
</dbReference>
<dbReference type="HAMAP" id="MF_01635">
    <property type="entry name" value="UbiA"/>
    <property type="match status" value="1"/>
</dbReference>
<dbReference type="PANTHER" id="PTHR11048">
    <property type="entry name" value="PRENYLTRANSFERASES"/>
    <property type="match status" value="1"/>
</dbReference>
<keyword evidence="7 8" id="KW-0472">Membrane</keyword>
<keyword evidence="5 8" id="KW-0812">Transmembrane</keyword>
<dbReference type="Proteomes" id="UP000193642">
    <property type="component" value="Unassembled WGS sequence"/>
</dbReference>
<dbReference type="FunFam" id="1.10.357.140:FF:000003">
    <property type="entry name" value="4-hydroxybenzoate polyprenyltransferase, mitochondrial"/>
    <property type="match status" value="1"/>
</dbReference>
<keyword evidence="8" id="KW-0496">Mitochondrion</keyword>
<evidence type="ECO:0000256" key="7">
    <source>
        <dbReference type="ARBA" id="ARBA00023136"/>
    </source>
</evidence>
<reference evidence="9 10" key="1">
    <citation type="submission" date="2016-07" db="EMBL/GenBank/DDBJ databases">
        <title>Pervasive Adenine N6-methylation of Active Genes in Fungi.</title>
        <authorList>
            <consortium name="DOE Joint Genome Institute"/>
            <person name="Mondo S.J."/>
            <person name="Dannebaum R.O."/>
            <person name="Kuo R.C."/>
            <person name="Labutti K."/>
            <person name="Haridas S."/>
            <person name="Kuo A."/>
            <person name="Salamov A."/>
            <person name="Ahrendt S.R."/>
            <person name="Lipzen A."/>
            <person name="Sullivan W."/>
            <person name="Andreopoulos W.B."/>
            <person name="Clum A."/>
            <person name="Lindquist E."/>
            <person name="Daum C."/>
            <person name="Ramamoorthy G.K."/>
            <person name="Gryganskyi A."/>
            <person name="Culley D."/>
            <person name="Magnuson J.K."/>
            <person name="James T.Y."/>
            <person name="O'Malley M.A."/>
            <person name="Stajich J.E."/>
            <person name="Spatafora J.W."/>
            <person name="Visel A."/>
            <person name="Grigoriev I.V."/>
        </authorList>
    </citation>
    <scope>NUCLEOTIDE SEQUENCE [LARGE SCALE GENOMIC DNA]</scope>
    <source>
        <strain evidence="9 10">JEL800</strain>
    </source>
</reference>